<keyword evidence="2" id="KW-1185">Reference proteome</keyword>
<reference evidence="1" key="1">
    <citation type="submission" date="2022-02" db="EMBL/GenBank/DDBJ databases">
        <title>Plant Genome Project.</title>
        <authorList>
            <person name="Zhang R.-G."/>
        </authorList>
    </citation>
    <scope>NUCLEOTIDE SEQUENCE</scope>
    <source>
        <strain evidence="1">AT1</strain>
    </source>
</reference>
<organism evidence="1 2">
    <name type="scientific">Rhododendron molle</name>
    <name type="common">Chinese azalea</name>
    <name type="synonym">Azalea mollis</name>
    <dbReference type="NCBI Taxonomy" id="49168"/>
    <lineage>
        <taxon>Eukaryota</taxon>
        <taxon>Viridiplantae</taxon>
        <taxon>Streptophyta</taxon>
        <taxon>Embryophyta</taxon>
        <taxon>Tracheophyta</taxon>
        <taxon>Spermatophyta</taxon>
        <taxon>Magnoliopsida</taxon>
        <taxon>eudicotyledons</taxon>
        <taxon>Gunneridae</taxon>
        <taxon>Pentapetalae</taxon>
        <taxon>asterids</taxon>
        <taxon>Ericales</taxon>
        <taxon>Ericaceae</taxon>
        <taxon>Ericoideae</taxon>
        <taxon>Rhodoreae</taxon>
        <taxon>Rhododendron</taxon>
    </lineage>
</organism>
<dbReference type="EMBL" id="CM046393">
    <property type="protein sequence ID" value="KAI8552579.1"/>
    <property type="molecule type" value="Genomic_DNA"/>
</dbReference>
<name>A0ACC0NIF3_RHOML</name>
<accession>A0ACC0NIF3</accession>
<evidence type="ECO:0000313" key="1">
    <source>
        <dbReference type="EMBL" id="KAI8552579.1"/>
    </source>
</evidence>
<protein>
    <submittedName>
        <fullName evidence="1">Uncharacterized protein</fullName>
    </submittedName>
</protein>
<evidence type="ECO:0000313" key="2">
    <source>
        <dbReference type="Proteomes" id="UP001062846"/>
    </source>
</evidence>
<comment type="caution">
    <text evidence="1">The sequence shown here is derived from an EMBL/GenBank/DDBJ whole genome shotgun (WGS) entry which is preliminary data.</text>
</comment>
<sequence length="748" mass="82098">MEPQQLTRYIPQQSKKRVFPESSSSYMDQEVVEISPPSSWSSKPRLLKQKEIIQHEVIDIDMDEDSDDIMFIDEKIGANNKRKEALAISSGSVAGVESSKKSSVSVLDTSLNLEGFSNDFAYSYDDYMDSVNYVQNDDKYAVLQAHFDTIDIPPGVEAPIPWFSNPTLNEKNSAAMKSSNCRTDSSHSWGLPELAKPGKTSASSSSSSLKTRMNTRSQPRWVPVPPSSSYAESAQNKKKSAASTSSTSGKSQMERAAANFPSRFKSIMEYSKKKLSLSGSNYASNSRLDAMQPPSGMESFQGSHLRSRRNKPVDNGDVIDAKFPTKEKMSLPPGVDPYMSGWQRYDGFMDKPSPMGGGIHNSSHSPFTSGEAFYAPWVQDFAYSQMSQTAAGKEFYGPWVQNLANSQMSPTAAGKESYAPWVQDLATSQESPTAAGKESYAPWVQDLATSQESPTAAGSSTVPPVATSPTESHGNDDDILKKFQLFKKFDMVQDHSDHYHSSKDTIFVRVYESRMDLLRAVIVGAEGTPYHDGLFFFDIFFPAGYPSVPPLVHYHAGGLRLNPNLYACGKVCLSLLNTWSGSQNEKWIPGVSTMLQVLVSIQALILNEKPYFNEPGFAHSSGTPSGEKSSQSYNETTLILSLKTMVYTMKKPPKHFEALVLGHFRKHAQDILAACKAYMEGVQVGCLAGGGVQDVDAGSKSCSTLFKSNLAKYITVLVQTFSLIGAKDCEKFLSLAKKGSPNLPSNFY</sequence>
<proteinExistence type="predicted"/>
<gene>
    <name evidence="1" type="ORF">RHMOL_Rhmol06G0277900</name>
</gene>
<dbReference type="Proteomes" id="UP001062846">
    <property type="component" value="Chromosome 6"/>
</dbReference>